<protein>
    <submittedName>
        <fullName evidence="1">Uncharacterized protein</fullName>
    </submittedName>
</protein>
<name>A0A1J5PJ74_9ZZZZ</name>
<organism evidence="1">
    <name type="scientific">mine drainage metagenome</name>
    <dbReference type="NCBI Taxonomy" id="410659"/>
    <lineage>
        <taxon>unclassified sequences</taxon>
        <taxon>metagenomes</taxon>
        <taxon>ecological metagenomes</taxon>
    </lineage>
</organism>
<dbReference type="AlphaFoldDB" id="A0A1J5PJ74"/>
<comment type="caution">
    <text evidence="1">The sequence shown here is derived from an EMBL/GenBank/DDBJ whole genome shotgun (WGS) entry which is preliminary data.</text>
</comment>
<evidence type="ECO:0000313" key="1">
    <source>
        <dbReference type="EMBL" id="OIQ65323.1"/>
    </source>
</evidence>
<proteinExistence type="predicted"/>
<accession>A0A1J5PJ74</accession>
<dbReference type="EMBL" id="MLJW01007424">
    <property type="protein sequence ID" value="OIQ65323.1"/>
    <property type="molecule type" value="Genomic_DNA"/>
</dbReference>
<reference evidence="1" key="1">
    <citation type="submission" date="2016-10" db="EMBL/GenBank/DDBJ databases">
        <title>Sequence of Gallionella enrichment culture.</title>
        <authorList>
            <person name="Poehlein A."/>
            <person name="Muehling M."/>
            <person name="Daniel R."/>
        </authorList>
    </citation>
    <scope>NUCLEOTIDE SEQUENCE</scope>
</reference>
<gene>
    <name evidence="1" type="ORF">GALL_531200</name>
</gene>
<sequence>MLPRRQVHIRQTNLHLAADFGVINVRQFVVVRFGIFKSNRDIGKSYIFTGLLEHLDFLKGAQVIVFKLFQR</sequence>